<dbReference type="InterPro" id="IPR036388">
    <property type="entry name" value="WH-like_DNA-bd_sf"/>
</dbReference>
<evidence type="ECO:0000256" key="1">
    <source>
        <dbReference type="ARBA" id="ARBA00005384"/>
    </source>
</evidence>
<keyword evidence="5" id="KW-0804">Transcription</keyword>
<dbReference type="Gene3D" id="1.10.10.10">
    <property type="entry name" value="Winged helix-like DNA-binding domain superfamily/Winged helix DNA-binding domain"/>
    <property type="match status" value="1"/>
</dbReference>
<dbReference type="InterPro" id="IPR036390">
    <property type="entry name" value="WH_DNA-bd_sf"/>
</dbReference>
<evidence type="ECO:0000256" key="2">
    <source>
        <dbReference type="ARBA" id="ARBA00022898"/>
    </source>
</evidence>
<keyword evidence="3" id="KW-0805">Transcription regulation</keyword>
<feature type="domain" description="HTH gntR-type" evidence="6">
    <location>
        <begin position="1"/>
        <end position="69"/>
    </location>
</feature>
<dbReference type="CDD" id="cd00609">
    <property type="entry name" value="AAT_like"/>
    <property type="match status" value="1"/>
</dbReference>
<evidence type="ECO:0000313" key="7">
    <source>
        <dbReference type="EMBL" id="ERL49470.1"/>
    </source>
</evidence>
<dbReference type="AlphaFoldDB" id="W1N3D5"/>
<dbReference type="PATRIC" id="fig|1178482.3.peg.3926"/>
<keyword evidence="2" id="KW-0663">Pyridoxal phosphate</keyword>
<name>W1N3D5_9GAMM</name>
<dbReference type="PANTHER" id="PTHR46577">
    <property type="entry name" value="HTH-TYPE TRANSCRIPTIONAL REGULATORY PROTEIN GABR"/>
    <property type="match status" value="1"/>
</dbReference>
<dbReference type="Proteomes" id="UP000019113">
    <property type="component" value="Unassembled WGS sequence"/>
</dbReference>
<dbReference type="PROSITE" id="PS50949">
    <property type="entry name" value="HTH_GNTR"/>
    <property type="match status" value="1"/>
</dbReference>
<dbReference type="InterPro" id="IPR004839">
    <property type="entry name" value="Aminotransferase_I/II_large"/>
</dbReference>
<dbReference type="CDD" id="cd07377">
    <property type="entry name" value="WHTH_GntR"/>
    <property type="match status" value="1"/>
</dbReference>
<evidence type="ECO:0000313" key="8">
    <source>
        <dbReference type="Proteomes" id="UP000019113"/>
    </source>
</evidence>
<dbReference type="Pfam" id="PF00155">
    <property type="entry name" value="Aminotran_1_2"/>
    <property type="match status" value="1"/>
</dbReference>
<dbReference type="PANTHER" id="PTHR46577:SF1">
    <property type="entry name" value="HTH-TYPE TRANSCRIPTIONAL REGULATORY PROTEIN GABR"/>
    <property type="match status" value="1"/>
</dbReference>
<dbReference type="GO" id="GO:0030170">
    <property type="term" value="F:pyridoxal phosphate binding"/>
    <property type="evidence" value="ECO:0007669"/>
    <property type="project" value="InterPro"/>
</dbReference>
<dbReference type="Gene3D" id="3.90.1150.10">
    <property type="entry name" value="Aspartate Aminotransferase, domain 1"/>
    <property type="match status" value="1"/>
</dbReference>
<evidence type="ECO:0000256" key="4">
    <source>
        <dbReference type="ARBA" id="ARBA00023125"/>
    </source>
</evidence>
<evidence type="ECO:0000256" key="5">
    <source>
        <dbReference type="ARBA" id="ARBA00023163"/>
    </source>
</evidence>
<dbReference type="InterPro" id="IPR051446">
    <property type="entry name" value="HTH_trans_reg/aminotransferase"/>
</dbReference>
<keyword evidence="4" id="KW-0238">DNA-binding</keyword>
<dbReference type="GO" id="GO:0003677">
    <property type="term" value="F:DNA binding"/>
    <property type="evidence" value="ECO:0007669"/>
    <property type="project" value="UniProtKB-KW"/>
</dbReference>
<dbReference type="InterPro" id="IPR015421">
    <property type="entry name" value="PyrdxlP-dep_Trfase_major"/>
</dbReference>
<protein>
    <recommendedName>
        <fullName evidence="6">HTH gntR-type domain-containing protein</fullName>
    </recommendedName>
</protein>
<dbReference type="eggNOG" id="COG1167">
    <property type="taxonomic scope" value="Bacteria"/>
</dbReference>
<dbReference type="InterPro" id="IPR000524">
    <property type="entry name" value="Tscrpt_reg_HTH_GntR"/>
</dbReference>
<reference evidence="7 8" key="1">
    <citation type="submission" date="2013-08" db="EMBL/GenBank/DDBJ databases">
        <title>draft genome of Halomonas huanghegensis, strain BJGMM-B45T.</title>
        <authorList>
            <person name="Miao C."/>
            <person name="Wan Y."/>
            <person name="Jin W."/>
        </authorList>
    </citation>
    <scope>NUCLEOTIDE SEQUENCE [LARGE SCALE GENOMIC DNA]</scope>
    <source>
        <strain evidence="7 8">BJGMM-B45</strain>
    </source>
</reference>
<dbReference type="SUPFAM" id="SSF46785">
    <property type="entry name" value="Winged helix' DNA-binding domain"/>
    <property type="match status" value="1"/>
</dbReference>
<dbReference type="EMBL" id="AVBC01000045">
    <property type="protein sequence ID" value="ERL49470.1"/>
    <property type="molecule type" value="Genomic_DNA"/>
</dbReference>
<evidence type="ECO:0000259" key="6">
    <source>
        <dbReference type="PROSITE" id="PS50949"/>
    </source>
</evidence>
<accession>W1N3D5</accession>
<keyword evidence="8" id="KW-1185">Reference proteome</keyword>
<comment type="similarity">
    <text evidence="1">In the C-terminal section; belongs to the class-I pyridoxal-phosphate-dependent aminotransferase family.</text>
</comment>
<proteinExistence type="inferred from homology"/>
<dbReference type="InterPro" id="IPR015422">
    <property type="entry name" value="PyrdxlP-dep_Trfase_small"/>
</dbReference>
<gene>
    <name evidence="7" type="ORF">BJB45_06735</name>
</gene>
<dbReference type="SUPFAM" id="SSF53383">
    <property type="entry name" value="PLP-dependent transferases"/>
    <property type="match status" value="1"/>
</dbReference>
<dbReference type="InterPro" id="IPR015424">
    <property type="entry name" value="PyrdxlP-dep_Trfase"/>
</dbReference>
<sequence length="457" mass="50369">MPRYRQIAEGIGNAITAGQLKAGERLPPQRHLADALGVTVGTITRAYNEAQQRGWVQSRVGSGTYVHGDETSGSDFTLLTHESADGDNPSGMIDMSLSFAPYHSWRHDSLREALQSICHDPAAIAMASSYQADIGNLAHRQALGAWLEHLGFPTSGSLVVTQGGQHGLDLCLRTLTRPGELVAADALTYPGFNAAVRHAYLKPVGIPLDTEGMDVDALARLCQRQVPRLVYVTPDQNNPTSISMSEERREQLTALARQHDFWLLEDHVQYLPREDRGTSLLELAPERTLHVFSTSKVLSGGLRTGTLQVPDRVSQRIASSLRAETWMAPPLMVEATCRWITSPNADELIAWQTSEQQYRQQRAFERLARYHPQGQLRGSNVWLPLPEGRRSSEVHALLDSAGVRVSTPEPFCTGSEPAPQAIRLCVGAPRTREQLDRALDIILEVLESGDTSPWNTL</sequence>
<comment type="caution">
    <text evidence="7">The sequence shown here is derived from an EMBL/GenBank/DDBJ whole genome shotgun (WGS) entry which is preliminary data.</text>
</comment>
<dbReference type="SMART" id="SM00345">
    <property type="entry name" value="HTH_GNTR"/>
    <property type="match status" value="1"/>
</dbReference>
<dbReference type="GO" id="GO:0003700">
    <property type="term" value="F:DNA-binding transcription factor activity"/>
    <property type="evidence" value="ECO:0007669"/>
    <property type="project" value="InterPro"/>
</dbReference>
<dbReference type="Gene3D" id="3.40.640.10">
    <property type="entry name" value="Type I PLP-dependent aspartate aminotransferase-like (Major domain)"/>
    <property type="match status" value="1"/>
</dbReference>
<organism evidence="7 8">
    <name type="scientific">Halomonas huangheensis</name>
    <dbReference type="NCBI Taxonomy" id="1178482"/>
    <lineage>
        <taxon>Bacteria</taxon>
        <taxon>Pseudomonadati</taxon>
        <taxon>Pseudomonadota</taxon>
        <taxon>Gammaproteobacteria</taxon>
        <taxon>Oceanospirillales</taxon>
        <taxon>Halomonadaceae</taxon>
        <taxon>Halomonas</taxon>
    </lineage>
</organism>
<evidence type="ECO:0000256" key="3">
    <source>
        <dbReference type="ARBA" id="ARBA00023015"/>
    </source>
</evidence>
<dbReference type="Pfam" id="PF00392">
    <property type="entry name" value="GntR"/>
    <property type="match status" value="1"/>
</dbReference>